<feature type="transmembrane region" description="Helical" evidence="1">
    <location>
        <begin position="157"/>
        <end position="178"/>
    </location>
</feature>
<accession>A0A9D1TIQ2</accession>
<dbReference type="InterPro" id="IPR012429">
    <property type="entry name" value="HGSNAT_cat"/>
</dbReference>
<keyword evidence="1" id="KW-1133">Transmembrane helix</keyword>
<sequence>MSAVTLERVTHEKKRYLIIDTIRGFAVINMILYHLCWNIDNLTGIKLNWYHTELALFWQFLICGTFLLLAGFCIRFSSHILKHTIILAICAMSITLVTSITGDKTLIVFGILHCMTLCFIIFMLIKKFLNKISAKIGLCICILLFIITYNIPNGYLGFFGFGLYLPKGWYVSYWLSLLGLLSKDFRSADYFPIFPYLFLFLAGYYMSKLDFNIKKDINIKFLSFIGQYSLIIYLIHQPILYILMLPIIK</sequence>
<feature type="transmembrane region" description="Helical" evidence="1">
    <location>
        <begin position="16"/>
        <end position="35"/>
    </location>
</feature>
<evidence type="ECO:0000256" key="1">
    <source>
        <dbReference type="SAM" id="Phobius"/>
    </source>
</evidence>
<dbReference type="Pfam" id="PF07786">
    <property type="entry name" value="HGSNAT_cat"/>
    <property type="match status" value="1"/>
</dbReference>
<gene>
    <name evidence="3" type="ORF">H9746_05090</name>
</gene>
<comment type="caution">
    <text evidence="3">The sequence shown here is derived from an EMBL/GenBank/DDBJ whole genome shotgun (WGS) entry which is preliminary data.</text>
</comment>
<dbReference type="EMBL" id="DXIE01000031">
    <property type="protein sequence ID" value="HIV62205.1"/>
    <property type="molecule type" value="Genomic_DNA"/>
</dbReference>
<feature type="transmembrane region" description="Helical" evidence="1">
    <location>
        <begin position="132"/>
        <end position="151"/>
    </location>
</feature>
<feature type="transmembrane region" description="Helical" evidence="1">
    <location>
        <begin position="81"/>
        <end position="100"/>
    </location>
</feature>
<feature type="transmembrane region" description="Helical" evidence="1">
    <location>
        <begin position="190"/>
        <end position="207"/>
    </location>
</feature>
<feature type="transmembrane region" description="Helical" evidence="1">
    <location>
        <begin position="227"/>
        <end position="248"/>
    </location>
</feature>
<feature type="domain" description="Heparan-alpha-glucosaminide N-acetyltransferase catalytic" evidence="2">
    <location>
        <begin position="15"/>
        <end position="238"/>
    </location>
</feature>
<proteinExistence type="predicted"/>
<reference evidence="3" key="1">
    <citation type="journal article" date="2021" name="PeerJ">
        <title>Extensive microbial diversity within the chicken gut microbiome revealed by metagenomics and culture.</title>
        <authorList>
            <person name="Gilroy R."/>
            <person name="Ravi A."/>
            <person name="Getino M."/>
            <person name="Pursley I."/>
            <person name="Horton D.L."/>
            <person name="Alikhan N.F."/>
            <person name="Baker D."/>
            <person name="Gharbi K."/>
            <person name="Hall N."/>
            <person name="Watson M."/>
            <person name="Adriaenssens E.M."/>
            <person name="Foster-Nyarko E."/>
            <person name="Jarju S."/>
            <person name="Secka A."/>
            <person name="Antonio M."/>
            <person name="Oren A."/>
            <person name="Chaudhuri R.R."/>
            <person name="La Ragione R."/>
            <person name="Hildebrand F."/>
            <person name="Pallen M.J."/>
        </authorList>
    </citation>
    <scope>NUCLEOTIDE SEQUENCE</scope>
    <source>
        <strain evidence="3">CHK193-4272</strain>
    </source>
</reference>
<protein>
    <submittedName>
        <fullName evidence="3">DUF1624 domain-containing protein</fullName>
    </submittedName>
</protein>
<feature type="transmembrane region" description="Helical" evidence="1">
    <location>
        <begin position="106"/>
        <end position="125"/>
    </location>
</feature>
<organism evidence="3 4">
    <name type="scientific">Candidatus Butyricicoccus avistercoris</name>
    <dbReference type="NCBI Taxonomy" id="2838518"/>
    <lineage>
        <taxon>Bacteria</taxon>
        <taxon>Bacillati</taxon>
        <taxon>Bacillota</taxon>
        <taxon>Clostridia</taxon>
        <taxon>Eubacteriales</taxon>
        <taxon>Butyricicoccaceae</taxon>
        <taxon>Butyricicoccus</taxon>
    </lineage>
</organism>
<keyword evidence="1" id="KW-0812">Transmembrane</keyword>
<evidence type="ECO:0000313" key="4">
    <source>
        <dbReference type="Proteomes" id="UP000886808"/>
    </source>
</evidence>
<keyword evidence="1" id="KW-0472">Membrane</keyword>
<dbReference type="Proteomes" id="UP000886808">
    <property type="component" value="Unassembled WGS sequence"/>
</dbReference>
<dbReference type="AlphaFoldDB" id="A0A9D1TIQ2"/>
<name>A0A9D1TIQ2_9FIRM</name>
<feature type="transmembrane region" description="Helical" evidence="1">
    <location>
        <begin position="55"/>
        <end position="74"/>
    </location>
</feature>
<evidence type="ECO:0000259" key="2">
    <source>
        <dbReference type="Pfam" id="PF07786"/>
    </source>
</evidence>
<evidence type="ECO:0000313" key="3">
    <source>
        <dbReference type="EMBL" id="HIV62205.1"/>
    </source>
</evidence>
<reference evidence="3" key="2">
    <citation type="submission" date="2021-04" db="EMBL/GenBank/DDBJ databases">
        <authorList>
            <person name="Gilroy R."/>
        </authorList>
    </citation>
    <scope>NUCLEOTIDE SEQUENCE</scope>
    <source>
        <strain evidence="3">CHK193-4272</strain>
    </source>
</reference>